<sequence length="150" mass="16820">MQPRKNQNHEYYMNKCIELAKVAKLNGDSPVGSVLVLNGEIVGEGIEGGKTFKDITFHSEIEAVRNARKLLQTPDLSDCIMYTTHEPCIMCSYVLRHHQINTIIIGLASGDIGGFSSQYPLLKDETIKKWKKPPTLVFGILEEECKQLSL</sequence>
<dbReference type="AlphaFoldDB" id="A0AB36P269"/>
<proteinExistence type="predicted"/>
<name>A0AB36P269_9FLAO</name>
<dbReference type="Pfam" id="PF00383">
    <property type="entry name" value="dCMP_cyt_deam_1"/>
    <property type="match status" value="1"/>
</dbReference>
<dbReference type="Gene3D" id="3.40.140.10">
    <property type="entry name" value="Cytidine Deaminase, domain 2"/>
    <property type="match status" value="1"/>
</dbReference>
<dbReference type="Proteomes" id="UP000198431">
    <property type="component" value="Unassembled WGS sequence"/>
</dbReference>
<dbReference type="GO" id="GO:0003824">
    <property type="term" value="F:catalytic activity"/>
    <property type="evidence" value="ECO:0007669"/>
    <property type="project" value="InterPro"/>
</dbReference>
<evidence type="ECO:0000313" key="4">
    <source>
        <dbReference type="Proteomes" id="UP000184216"/>
    </source>
</evidence>
<dbReference type="RefSeq" id="WP_073393887.1">
    <property type="nucleotide sequence ID" value="NZ_FRBX01000001.1"/>
</dbReference>
<accession>A0AB36P269</accession>
<organism evidence="2 5">
    <name type="scientific">Flavobacterium pectinovorum</name>
    <dbReference type="NCBI Taxonomy" id="29533"/>
    <lineage>
        <taxon>Bacteria</taxon>
        <taxon>Pseudomonadati</taxon>
        <taxon>Bacteroidota</taxon>
        <taxon>Flavobacteriia</taxon>
        <taxon>Flavobacteriales</taxon>
        <taxon>Flavobacteriaceae</taxon>
        <taxon>Flavobacterium</taxon>
    </lineage>
</organism>
<reference evidence="3 4" key="2">
    <citation type="submission" date="2016-11" db="EMBL/GenBank/DDBJ databases">
        <authorList>
            <person name="Varghese N."/>
            <person name="Submissions S."/>
        </authorList>
    </citation>
    <scope>NUCLEOTIDE SEQUENCE [LARGE SCALE GENOMIC DNA]</scope>
    <source>
        <strain evidence="3 4">DSM 6368</strain>
    </source>
</reference>
<feature type="domain" description="CMP/dCMP-type deaminase" evidence="1">
    <location>
        <begin position="7"/>
        <end position="118"/>
    </location>
</feature>
<dbReference type="CDD" id="cd01285">
    <property type="entry name" value="nucleoside_deaminase"/>
    <property type="match status" value="1"/>
</dbReference>
<dbReference type="EMBL" id="FRBX01000001">
    <property type="protein sequence ID" value="SHL56270.1"/>
    <property type="molecule type" value="Genomic_DNA"/>
</dbReference>
<gene>
    <name evidence="2" type="ORF">B0A72_12855</name>
    <name evidence="3" type="ORF">SAMN05444387_0919</name>
</gene>
<dbReference type="PANTHER" id="PTHR11079:SF179">
    <property type="entry name" value="TRNA(ADENINE(34)) DEAMINASE, CHLOROPLASTIC"/>
    <property type="match status" value="1"/>
</dbReference>
<dbReference type="InterPro" id="IPR016193">
    <property type="entry name" value="Cytidine_deaminase-like"/>
</dbReference>
<dbReference type="Proteomes" id="UP000184216">
    <property type="component" value="Unassembled WGS sequence"/>
</dbReference>
<keyword evidence="4" id="KW-1185">Reference proteome</keyword>
<protein>
    <submittedName>
        <fullName evidence="3">tRNA(Adenine34) deaminase</fullName>
    </submittedName>
    <submittedName>
        <fullName evidence="2">tRNA-specific adenosine deaminase</fullName>
    </submittedName>
</protein>
<comment type="caution">
    <text evidence="2">The sequence shown here is derived from an EMBL/GenBank/DDBJ whole genome shotgun (WGS) entry which is preliminary data.</text>
</comment>
<dbReference type="PROSITE" id="PS51747">
    <property type="entry name" value="CYT_DCMP_DEAMINASES_2"/>
    <property type="match status" value="1"/>
</dbReference>
<dbReference type="PANTHER" id="PTHR11079">
    <property type="entry name" value="CYTOSINE DEAMINASE FAMILY MEMBER"/>
    <property type="match status" value="1"/>
</dbReference>
<evidence type="ECO:0000313" key="3">
    <source>
        <dbReference type="EMBL" id="SHL56270.1"/>
    </source>
</evidence>
<reference evidence="2 5" key="1">
    <citation type="submission" date="2016-11" db="EMBL/GenBank/DDBJ databases">
        <title>Whole genomes of Flavobacteriaceae.</title>
        <authorList>
            <person name="Stine C."/>
            <person name="Li C."/>
            <person name="Tadesse D."/>
        </authorList>
    </citation>
    <scope>NUCLEOTIDE SEQUENCE [LARGE SCALE GENOMIC DNA]</scope>
    <source>
        <strain evidence="2 5">ATCC 19366</strain>
    </source>
</reference>
<evidence type="ECO:0000313" key="5">
    <source>
        <dbReference type="Proteomes" id="UP000198431"/>
    </source>
</evidence>
<dbReference type="InterPro" id="IPR002125">
    <property type="entry name" value="CMP_dCMP_dom"/>
</dbReference>
<dbReference type="SUPFAM" id="SSF53927">
    <property type="entry name" value="Cytidine deaminase-like"/>
    <property type="match status" value="1"/>
</dbReference>
<evidence type="ECO:0000313" key="2">
    <source>
        <dbReference type="EMBL" id="OXB04381.1"/>
    </source>
</evidence>
<dbReference type="EMBL" id="MUHB01000010">
    <property type="protein sequence ID" value="OXB04381.1"/>
    <property type="molecule type" value="Genomic_DNA"/>
</dbReference>
<evidence type="ECO:0000259" key="1">
    <source>
        <dbReference type="PROSITE" id="PS51747"/>
    </source>
</evidence>